<protein>
    <submittedName>
        <fullName evidence="8">2OG-Fe(II) oxygenase</fullName>
    </submittedName>
</protein>
<name>A0A6S6U437_9GAMM</name>
<dbReference type="GO" id="GO:0016705">
    <property type="term" value="F:oxidoreductase activity, acting on paired donors, with incorporation or reduction of molecular oxygen"/>
    <property type="evidence" value="ECO:0007669"/>
    <property type="project" value="InterPro"/>
</dbReference>
<evidence type="ECO:0000256" key="6">
    <source>
        <dbReference type="ARBA" id="ARBA00023004"/>
    </source>
</evidence>
<dbReference type="PROSITE" id="PS51471">
    <property type="entry name" value="FE2OG_OXY"/>
    <property type="match status" value="1"/>
</dbReference>
<dbReference type="GO" id="GO:0031418">
    <property type="term" value="F:L-ascorbic acid binding"/>
    <property type="evidence" value="ECO:0007669"/>
    <property type="project" value="UniProtKB-KW"/>
</dbReference>
<dbReference type="InterPro" id="IPR006620">
    <property type="entry name" value="Pro_4_hyd_alph"/>
</dbReference>
<dbReference type="PANTHER" id="PTHR10869">
    <property type="entry name" value="PROLYL 4-HYDROXYLASE ALPHA SUBUNIT"/>
    <property type="match status" value="1"/>
</dbReference>
<dbReference type="InterPro" id="IPR045054">
    <property type="entry name" value="P4HA-like"/>
</dbReference>
<accession>A0A6S6U437</accession>
<evidence type="ECO:0000256" key="3">
    <source>
        <dbReference type="ARBA" id="ARBA00022896"/>
    </source>
</evidence>
<evidence type="ECO:0000256" key="2">
    <source>
        <dbReference type="ARBA" id="ARBA00022723"/>
    </source>
</evidence>
<organism evidence="8">
    <name type="scientific">uncultured Thiotrichaceae bacterium</name>
    <dbReference type="NCBI Taxonomy" id="298394"/>
    <lineage>
        <taxon>Bacteria</taxon>
        <taxon>Pseudomonadati</taxon>
        <taxon>Pseudomonadota</taxon>
        <taxon>Gammaproteobacteria</taxon>
        <taxon>Thiotrichales</taxon>
        <taxon>Thiotrichaceae</taxon>
        <taxon>environmental samples</taxon>
    </lineage>
</organism>
<keyword evidence="6" id="KW-0408">Iron</keyword>
<sequence length="194" mass="22625">MSGIREVSPGSFIFEKKDALPDFLCDDMVKRFEAQPEDQNRGRVGSDVGENTQLKKTTDIFVSNKSHWKDVDNNLFRSLALALQEFKEAYPFFADMSRFKDMGYNLQRYQPGEFYHWHIDGDNQELATRQLVALWYLNDVPAPGGATEFYYQNVSVQPEKGKLMLFPPFWTHQHRAQEILSGSKYIATTWLHFR</sequence>
<keyword evidence="5" id="KW-0560">Oxidoreductase</keyword>
<dbReference type="Pfam" id="PF13640">
    <property type="entry name" value="2OG-FeII_Oxy_3"/>
    <property type="match status" value="1"/>
</dbReference>
<dbReference type="AlphaFoldDB" id="A0A6S6U437"/>
<evidence type="ECO:0000256" key="4">
    <source>
        <dbReference type="ARBA" id="ARBA00022964"/>
    </source>
</evidence>
<evidence type="ECO:0000256" key="5">
    <source>
        <dbReference type="ARBA" id="ARBA00023002"/>
    </source>
</evidence>
<gene>
    <name evidence="8" type="ORF">HELGO_WM6579</name>
</gene>
<dbReference type="SMART" id="SM00702">
    <property type="entry name" value="P4Hc"/>
    <property type="match status" value="1"/>
</dbReference>
<dbReference type="GO" id="GO:0005506">
    <property type="term" value="F:iron ion binding"/>
    <property type="evidence" value="ECO:0007669"/>
    <property type="project" value="InterPro"/>
</dbReference>
<dbReference type="Gene3D" id="2.60.120.620">
    <property type="entry name" value="q2cbj1_9rhob like domain"/>
    <property type="match status" value="1"/>
</dbReference>
<comment type="cofactor">
    <cofactor evidence="1">
        <name>L-ascorbate</name>
        <dbReference type="ChEBI" id="CHEBI:38290"/>
    </cofactor>
</comment>
<dbReference type="EMBL" id="CACVAY010000112">
    <property type="protein sequence ID" value="CAA6822968.1"/>
    <property type="molecule type" value="Genomic_DNA"/>
</dbReference>
<proteinExistence type="predicted"/>
<dbReference type="PANTHER" id="PTHR10869:SF246">
    <property type="entry name" value="TRANSMEMBRANE PROLYL 4-HYDROXYLASE"/>
    <property type="match status" value="1"/>
</dbReference>
<keyword evidence="4" id="KW-0223">Dioxygenase</keyword>
<evidence type="ECO:0000256" key="1">
    <source>
        <dbReference type="ARBA" id="ARBA00001961"/>
    </source>
</evidence>
<keyword evidence="3" id="KW-0847">Vitamin C</keyword>
<evidence type="ECO:0000313" key="8">
    <source>
        <dbReference type="EMBL" id="CAA6822968.1"/>
    </source>
</evidence>
<dbReference type="InterPro" id="IPR044862">
    <property type="entry name" value="Pro_4_hyd_alph_FE2OG_OXY"/>
</dbReference>
<dbReference type="InterPro" id="IPR005123">
    <property type="entry name" value="Oxoglu/Fe-dep_dioxygenase_dom"/>
</dbReference>
<dbReference type="GO" id="GO:0051213">
    <property type="term" value="F:dioxygenase activity"/>
    <property type="evidence" value="ECO:0007669"/>
    <property type="project" value="UniProtKB-KW"/>
</dbReference>
<feature type="domain" description="Fe2OG dioxygenase" evidence="7">
    <location>
        <begin position="98"/>
        <end position="193"/>
    </location>
</feature>
<keyword evidence="2" id="KW-0479">Metal-binding</keyword>
<reference evidence="8" key="1">
    <citation type="submission" date="2020-01" db="EMBL/GenBank/DDBJ databases">
        <authorList>
            <person name="Meier V. D."/>
            <person name="Meier V D."/>
        </authorList>
    </citation>
    <scope>NUCLEOTIDE SEQUENCE</scope>
    <source>
        <strain evidence="8">HLG_WM_MAG_07</strain>
    </source>
</reference>
<evidence type="ECO:0000259" key="7">
    <source>
        <dbReference type="PROSITE" id="PS51471"/>
    </source>
</evidence>